<evidence type="ECO:0000313" key="2">
    <source>
        <dbReference type="Proteomes" id="UP001458880"/>
    </source>
</evidence>
<gene>
    <name evidence="1" type="ORF">QE152_g19081</name>
</gene>
<dbReference type="AlphaFoldDB" id="A0AAW1KY85"/>
<accession>A0AAW1KY85</accession>
<sequence length="124" mass="14574">MNYQKFQKLYSDDSDSEFEWEGGNELPKIPKIISAGSINKDISNFTRQNVFELFLNEDILEDLIGETDFCNRQSRTEDNALLETSVILMEVREKDNLILIVHKQQKYIVINWLVCWSIKINGRK</sequence>
<protein>
    <recommendedName>
        <fullName evidence="3">PiggyBac transposable element-derived protein domain-containing protein</fullName>
    </recommendedName>
</protein>
<reference evidence="1 2" key="1">
    <citation type="journal article" date="2024" name="BMC Genomics">
        <title>De novo assembly and annotation of Popillia japonica's genome with initial clues to its potential as an invasive pest.</title>
        <authorList>
            <person name="Cucini C."/>
            <person name="Boschi S."/>
            <person name="Funari R."/>
            <person name="Cardaioli E."/>
            <person name="Iannotti N."/>
            <person name="Marturano G."/>
            <person name="Paoli F."/>
            <person name="Bruttini M."/>
            <person name="Carapelli A."/>
            <person name="Frati F."/>
            <person name="Nardi F."/>
        </authorList>
    </citation>
    <scope>NUCLEOTIDE SEQUENCE [LARGE SCALE GENOMIC DNA]</scope>
    <source>
        <strain evidence="1">DMR45628</strain>
    </source>
</reference>
<organism evidence="1 2">
    <name type="scientific">Popillia japonica</name>
    <name type="common">Japanese beetle</name>
    <dbReference type="NCBI Taxonomy" id="7064"/>
    <lineage>
        <taxon>Eukaryota</taxon>
        <taxon>Metazoa</taxon>
        <taxon>Ecdysozoa</taxon>
        <taxon>Arthropoda</taxon>
        <taxon>Hexapoda</taxon>
        <taxon>Insecta</taxon>
        <taxon>Pterygota</taxon>
        <taxon>Neoptera</taxon>
        <taxon>Endopterygota</taxon>
        <taxon>Coleoptera</taxon>
        <taxon>Polyphaga</taxon>
        <taxon>Scarabaeiformia</taxon>
        <taxon>Scarabaeidae</taxon>
        <taxon>Rutelinae</taxon>
        <taxon>Popillia</taxon>
    </lineage>
</organism>
<comment type="caution">
    <text evidence="1">The sequence shown here is derived from an EMBL/GenBank/DDBJ whole genome shotgun (WGS) entry which is preliminary data.</text>
</comment>
<proteinExistence type="predicted"/>
<dbReference type="Proteomes" id="UP001458880">
    <property type="component" value="Unassembled WGS sequence"/>
</dbReference>
<name>A0AAW1KY85_POPJA</name>
<keyword evidence="2" id="KW-1185">Reference proteome</keyword>
<dbReference type="EMBL" id="JASPKY010000177">
    <property type="protein sequence ID" value="KAK9727580.1"/>
    <property type="molecule type" value="Genomic_DNA"/>
</dbReference>
<evidence type="ECO:0000313" key="1">
    <source>
        <dbReference type="EMBL" id="KAK9727580.1"/>
    </source>
</evidence>
<evidence type="ECO:0008006" key="3">
    <source>
        <dbReference type="Google" id="ProtNLM"/>
    </source>
</evidence>